<dbReference type="PROSITE" id="PS50262">
    <property type="entry name" value="G_PROTEIN_RECEP_F1_2"/>
    <property type="match status" value="1"/>
</dbReference>
<reference evidence="12" key="1">
    <citation type="submission" date="2025-08" db="UniProtKB">
        <authorList>
            <consortium name="RefSeq"/>
        </authorList>
    </citation>
    <scope>IDENTIFICATION</scope>
    <source>
        <tissue evidence="12">Whole Larva</tissue>
    </source>
</reference>
<dbReference type="Gene3D" id="1.20.1070.10">
    <property type="entry name" value="Rhodopsin 7-helix transmembrane proteins"/>
    <property type="match status" value="1"/>
</dbReference>
<comment type="subcellular location">
    <subcellularLocation>
        <location evidence="1">Cell membrane</location>
        <topology evidence="1">Multi-pass membrane protein</topology>
    </subcellularLocation>
</comment>
<evidence type="ECO:0000256" key="5">
    <source>
        <dbReference type="ARBA" id="ARBA00022989"/>
    </source>
</evidence>
<proteinExistence type="inferred from homology"/>
<evidence type="ECO:0000256" key="7">
    <source>
        <dbReference type="ARBA" id="ARBA00023170"/>
    </source>
</evidence>
<dbReference type="PANTHER" id="PTHR24241">
    <property type="entry name" value="NEUROPEPTIDE RECEPTOR-RELATED G-PROTEIN COUPLED RECEPTOR"/>
    <property type="match status" value="1"/>
</dbReference>
<feature type="transmembrane region" description="Helical" evidence="9">
    <location>
        <begin position="21"/>
        <end position="45"/>
    </location>
</feature>
<evidence type="ECO:0000313" key="11">
    <source>
        <dbReference type="Proteomes" id="UP000695000"/>
    </source>
</evidence>
<dbReference type="PANTHER" id="PTHR24241:SF190">
    <property type="entry name" value="CARDIOACCELERATORY PEPTIDE RECEPTOR-LIKE PROTEIN"/>
    <property type="match status" value="1"/>
</dbReference>
<dbReference type="GeneID" id="108569708"/>
<dbReference type="Proteomes" id="UP000695000">
    <property type="component" value="Unplaced"/>
</dbReference>
<keyword evidence="11" id="KW-1185">Reference proteome</keyword>
<evidence type="ECO:0000256" key="6">
    <source>
        <dbReference type="ARBA" id="ARBA00023136"/>
    </source>
</evidence>
<dbReference type="SUPFAM" id="SSF81321">
    <property type="entry name" value="Family A G protein-coupled receptor-like"/>
    <property type="match status" value="1"/>
</dbReference>
<dbReference type="RefSeq" id="XP_017786856.1">
    <property type="nucleotide sequence ID" value="XM_017931367.1"/>
</dbReference>
<comment type="similarity">
    <text evidence="2">Belongs to the G-protein coupled receptor 1 family.</text>
</comment>
<keyword evidence="3" id="KW-1003">Cell membrane</keyword>
<evidence type="ECO:0000313" key="12">
    <source>
        <dbReference type="RefSeq" id="XP_017786856.1"/>
    </source>
</evidence>
<name>A0ABM1NJ56_NICVS</name>
<keyword evidence="5 9" id="KW-1133">Transmembrane helix</keyword>
<sequence length="225" mass="25290">MHLRRSDISNIERARIRTLRMTITIVVVFVICWTPYVVMTLWYMFDRNSAEQVPSWLQDTLFMMAVANSCMNPLVYGSYAINFRKELSRCCCCCCHTNSPEHRPKGQRITAGQGVRLPKKLLKCGRALQAAAGSGATRSTAMIHGVITNKSQTNRPENHYEGLLPKKTDRPPSVGQISFVSENSSTKGYHRPSFHSEPGPCSDRMEDICKATRHKSEASVPTEPL</sequence>
<gene>
    <name evidence="12" type="primary">LOC108569708</name>
</gene>
<keyword evidence="6 9" id="KW-0472">Membrane</keyword>
<dbReference type="Pfam" id="PF00001">
    <property type="entry name" value="7tm_1"/>
    <property type="match status" value="1"/>
</dbReference>
<evidence type="ECO:0000256" key="9">
    <source>
        <dbReference type="SAM" id="Phobius"/>
    </source>
</evidence>
<dbReference type="PRINTS" id="PR00237">
    <property type="entry name" value="GPCRRHODOPSN"/>
</dbReference>
<keyword evidence="4 9" id="KW-0812">Transmembrane</keyword>
<dbReference type="InterPro" id="IPR000276">
    <property type="entry name" value="GPCR_Rhodpsn"/>
</dbReference>
<evidence type="ECO:0000256" key="8">
    <source>
        <dbReference type="SAM" id="MobiDB-lite"/>
    </source>
</evidence>
<feature type="domain" description="G-protein coupled receptors family 1 profile" evidence="10">
    <location>
        <begin position="1"/>
        <end position="76"/>
    </location>
</feature>
<dbReference type="InterPro" id="IPR017452">
    <property type="entry name" value="GPCR_Rhodpsn_7TM"/>
</dbReference>
<protein>
    <submittedName>
        <fullName evidence="12">Cephalotocin receptor 2-like</fullName>
    </submittedName>
</protein>
<evidence type="ECO:0000256" key="2">
    <source>
        <dbReference type="ARBA" id="ARBA00010663"/>
    </source>
</evidence>
<organism evidence="11 12">
    <name type="scientific">Nicrophorus vespilloides</name>
    <name type="common">Boreal carrion beetle</name>
    <dbReference type="NCBI Taxonomy" id="110193"/>
    <lineage>
        <taxon>Eukaryota</taxon>
        <taxon>Metazoa</taxon>
        <taxon>Ecdysozoa</taxon>
        <taxon>Arthropoda</taxon>
        <taxon>Hexapoda</taxon>
        <taxon>Insecta</taxon>
        <taxon>Pterygota</taxon>
        <taxon>Neoptera</taxon>
        <taxon>Endopterygota</taxon>
        <taxon>Coleoptera</taxon>
        <taxon>Polyphaga</taxon>
        <taxon>Staphyliniformia</taxon>
        <taxon>Silphidae</taxon>
        <taxon>Nicrophorinae</taxon>
        <taxon>Nicrophorus</taxon>
    </lineage>
</organism>
<accession>A0ABM1NJ56</accession>
<evidence type="ECO:0000256" key="4">
    <source>
        <dbReference type="ARBA" id="ARBA00022692"/>
    </source>
</evidence>
<feature type="region of interest" description="Disordered" evidence="8">
    <location>
        <begin position="182"/>
        <end position="205"/>
    </location>
</feature>
<keyword evidence="7" id="KW-0675">Receptor</keyword>
<evidence type="ECO:0000256" key="1">
    <source>
        <dbReference type="ARBA" id="ARBA00004651"/>
    </source>
</evidence>
<feature type="transmembrane region" description="Helical" evidence="9">
    <location>
        <begin position="60"/>
        <end position="79"/>
    </location>
</feature>
<evidence type="ECO:0000256" key="3">
    <source>
        <dbReference type="ARBA" id="ARBA00022475"/>
    </source>
</evidence>
<evidence type="ECO:0000259" key="10">
    <source>
        <dbReference type="PROSITE" id="PS50262"/>
    </source>
</evidence>